<comment type="caution">
    <text evidence="2">The sequence shown here is derived from an EMBL/GenBank/DDBJ whole genome shotgun (WGS) entry which is preliminary data.</text>
</comment>
<accession>A0A8X6MW37</accession>
<feature type="region of interest" description="Disordered" evidence="1">
    <location>
        <begin position="251"/>
        <end position="295"/>
    </location>
</feature>
<sequence length="295" mass="32565">MVISAQLHGLEWSSDLSIEQGEICCSVKLRMGSLTPVLSVFRIMGNTLVYPLEEEEKTFNQSAVVPENMGTQASEIFRKNIIAVICRNEMWFERGGYDKSYGGRISAGSQMDKGGHVTPQSIGNKEANPLEEEERFLKQSPIFPGKTGPQASINFPEKGKLALMGRKKCGSIGGVMIDRLVGELLLGGNTLVYPLEEKEKTFNQSAVIPEKMGTQTSEIFRKNIIAVICRNEMWFERGGYDKSYGGRISAGSQMDKGGHVTPQSIGNKEANPLEEEDRVFKQSPIFPGKTGPQHQ</sequence>
<reference evidence="2" key="1">
    <citation type="submission" date="2020-08" db="EMBL/GenBank/DDBJ databases">
        <title>Multicomponent nature underlies the extraordinary mechanical properties of spider dragline silk.</title>
        <authorList>
            <person name="Kono N."/>
            <person name="Nakamura H."/>
            <person name="Mori M."/>
            <person name="Yoshida Y."/>
            <person name="Ohtoshi R."/>
            <person name="Malay A.D."/>
            <person name="Moran D.A.P."/>
            <person name="Tomita M."/>
            <person name="Numata K."/>
            <person name="Arakawa K."/>
        </authorList>
    </citation>
    <scope>NUCLEOTIDE SEQUENCE</scope>
</reference>
<evidence type="ECO:0000313" key="2">
    <source>
        <dbReference type="EMBL" id="GFS80798.1"/>
    </source>
</evidence>
<dbReference type="AlphaFoldDB" id="A0A8X6MW37"/>
<proteinExistence type="predicted"/>
<evidence type="ECO:0000313" key="3">
    <source>
        <dbReference type="Proteomes" id="UP000887013"/>
    </source>
</evidence>
<organism evidence="2 3">
    <name type="scientific">Nephila pilipes</name>
    <name type="common">Giant wood spider</name>
    <name type="synonym">Nephila maculata</name>
    <dbReference type="NCBI Taxonomy" id="299642"/>
    <lineage>
        <taxon>Eukaryota</taxon>
        <taxon>Metazoa</taxon>
        <taxon>Ecdysozoa</taxon>
        <taxon>Arthropoda</taxon>
        <taxon>Chelicerata</taxon>
        <taxon>Arachnida</taxon>
        <taxon>Araneae</taxon>
        <taxon>Araneomorphae</taxon>
        <taxon>Entelegynae</taxon>
        <taxon>Araneoidea</taxon>
        <taxon>Nephilidae</taxon>
        <taxon>Nephila</taxon>
    </lineage>
</organism>
<dbReference type="EMBL" id="BMAW01002886">
    <property type="protein sequence ID" value="GFS80798.1"/>
    <property type="molecule type" value="Genomic_DNA"/>
</dbReference>
<evidence type="ECO:0000256" key="1">
    <source>
        <dbReference type="SAM" id="MobiDB-lite"/>
    </source>
</evidence>
<keyword evidence="3" id="KW-1185">Reference proteome</keyword>
<name>A0A8X6MW37_NEPPI</name>
<dbReference type="Proteomes" id="UP000887013">
    <property type="component" value="Unassembled WGS sequence"/>
</dbReference>
<protein>
    <submittedName>
        <fullName evidence="2">Uncharacterized protein</fullName>
    </submittedName>
</protein>
<gene>
    <name evidence="2" type="ORF">NPIL_142371</name>
</gene>